<proteinExistence type="predicted"/>
<evidence type="ECO:0000313" key="12">
    <source>
        <dbReference type="Proteomes" id="UP000831796"/>
    </source>
</evidence>
<name>A0A8T9Q401_9BACT</name>
<dbReference type="GO" id="GO:0044718">
    <property type="term" value="P:siderophore transmembrane transport"/>
    <property type="evidence" value="ECO:0007669"/>
    <property type="project" value="TreeGrafter"/>
</dbReference>
<evidence type="ECO:0000256" key="3">
    <source>
        <dbReference type="ARBA" id="ARBA00022452"/>
    </source>
</evidence>
<evidence type="ECO:0000256" key="4">
    <source>
        <dbReference type="ARBA" id="ARBA00022692"/>
    </source>
</evidence>
<dbReference type="RefSeq" id="WP_244673623.1">
    <property type="nucleotide sequence ID" value="NZ_CP095046.1"/>
</dbReference>
<keyword evidence="6" id="KW-0798">TonB box</keyword>
<dbReference type="KEGG" id="hcu:MUN79_15690"/>
<evidence type="ECO:0000259" key="10">
    <source>
        <dbReference type="Pfam" id="PF00593"/>
    </source>
</evidence>
<reference evidence="11" key="1">
    <citation type="submission" date="2022-04" db="EMBL/GenBank/DDBJ databases">
        <title>Hymenobacter sp. isolated from the air.</title>
        <authorList>
            <person name="Won M."/>
            <person name="Lee C.-M."/>
            <person name="Woen H.-Y."/>
            <person name="Kwon S.-W."/>
        </authorList>
    </citation>
    <scope>NUCLEOTIDE SEQUENCE</scope>
    <source>
        <strain evidence="11">5116S-3</strain>
    </source>
</reference>
<keyword evidence="4" id="KW-0812">Transmembrane</keyword>
<keyword evidence="3" id="KW-1134">Transmembrane beta strand</keyword>
<evidence type="ECO:0000256" key="5">
    <source>
        <dbReference type="ARBA" id="ARBA00022729"/>
    </source>
</evidence>
<gene>
    <name evidence="11" type="ORF">MUN79_15690</name>
</gene>
<dbReference type="PANTHER" id="PTHR30069:SF29">
    <property type="entry name" value="HEMOGLOBIN AND HEMOGLOBIN-HAPTOGLOBIN-BINDING PROTEIN 1-RELATED"/>
    <property type="match status" value="1"/>
</dbReference>
<evidence type="ECO:0000256" key="2">
    <source>
        <dbReference type="ARBA" id="ARBA00022448"/>
    </source>
</evidence>
<evidence type="ECO:0000256" key="6">
    <source>
        <dbReference type="ARBA" id="ARBA00023077"/>
    </source>
</evidence>
<evidence type="ECO:0000256" key="8">
    <source>
        <dbReference type="ARBA" id="ARBA00023170"/>
    </source>
</evidence>
<dbReference type="InterPro" id="IPR036942">
    <property type="entry name" value="Beta-barrel_TonB_sf"/>
</dbReference>
<dbReference type="SUPFAM" id="SSF56935">
    <property type="entry name" value="Porins"/>
    <property type="match status" value="1"/>
</dbReference>
<dbReference type="InterPro" id="IPR039426">
    <property type="entry name" value="TonB-dep_rcpt-like"/>
</dbReference>
<feature type="domain" description="TonB-dependent receptor-like beta-barrel" evidence="10">
    <location>
        <begin position="73"/>
        <end position="210"/>
    </location>
</feature>
<comment type="subcellular location">
    <subcellularLocation>
        <location evidence="1">Cell outer membrane</location>
        <topology evidence="1">Multi-pass membrane protein</topology>
    </subcellularLocation>
</comment>
<dbReference type="Proteomes" id="UP000831796">
    <property type="component" value="Chromosome"/>
</dbReference>
<dbReference type="Gene3D" id="2.40.170.20">
    <property type="entry name" value="TonB-dependent receptor, beta-barrel domain"/>
    <property type="match status" value="1"/>
</dbReference>
<dbReference type="GO" id="GO:0009279">
    <property type="term" value="C:cell outer membrane"/>
    <property type="evidence" value="ECO:0007669"/>
    <property type="project" value="UniProtKB-SubCell"/>
</dbReference>
<keyword evidence="9" id="KW-0998">Cell outer membrane</keyword>
<keyword evidence="5" id="KW-0732">Signal</keyword>
<keyword evidence="12" id="KW-1185">Reference proteome</keyword>
<evidence type="ECO:0000256" key="9">
    <source>
        <dbReference type="ARBA" id="ARBA00023237"/>
    </source>
</evidence>
<dbReference type="PANTHER" id="PTHR30069">
    <property type="entry name" value="TONB-DEPENDENT OUTER MEMBRANE RECEPTOR"/>
    <property type="match status" value="1"/>
</dbReference>
<evidence type="ECO:0000256" key="1">
    <source>
        <dbReference type="ARBA" id="ARBA00004571"/>
    </source>
</evidence>
<protein>
    <submittedName>
        <fullName evidence="11">TonB-dependent receptor</fullName>
    </submittedName>
</protein>
<accession>A0A8T9Q401</accession>
<dbReference type="GO" id="GO:0015344">
    <property type="term" value="F:siderophore uptake transmembrane transporter activity"/>
    <property type="evidence" value="ECO:0007669"/>
    <property type="project" value="TreeGrafter"/>
</dbReference>
<dbReference type="Pfam" id="PF00593">
    <property type="entry name" value="TonB_dep_Rec_b-barrel"/>
    <property type="match status" value="1"/>
</dbReference>
<organism evidence="11 12">
    <name type="scientific">Hymenobacter cellulosilyticus</name>
    <dbReference type="NCBI Taxonomy" id="2932248"/>
    <lineage>
        <taxon>Bacteria</taxon>
        <taxon>Pseudomonadati</taxon>
        <taxon>Bacteroidota</taxon>
        <taxon>Cytophagia</taxon>
        <taxon>Cytophagales</taxon>
        <taxon>Hymenobacteraceae</taxon>
        <taxon>Hymenobacter</taxon>
    </lineage>
</organism>
<sequence length="225" mass="25349">MGSLLTLTSHTSVVRLNATQALGAHGRLVGNVLGSSFHRRGEDEIVVARQERDYAQDPSSLHKLVAGLAYEHDWADQRWSSSTAVKYFGYTSRGFGKLDSDTYLETEQTRQHLGANQLLRWQLAPAWALKASYEYATRLPDEYELFGEGILVRANPALQPETSHNANLEVQYVRPRWSAEVSGFVRGADNVIYQPPSIRDTQNQNLLKSRTLGPRHLCATCRCRY</sequence>
<dbReference type="EMBL" id="CP095046">
    <property type="protein sequence ID" value="UOQ70199.1"/>
    <property type="molecule type" value="Genomic_DNA"/>
</dbReference>
<keyword evidence="2" id="KW-0813">Transport</keyword>
<evidence type="ECO:0000256" key="7">
    <source>
        <dbReference type="ARBA" id="ARBA00023136"/>
    </source>
</evidence>
<dbReference type="AlphaFoldDB" id="A0A8T9Q401"/>
<dbReference type="InterPro" id="IPR000531">
    <property type="entry name" value="Beta-barrel_TonB"/>
</dbReference>
<keyword evidence="8 11" id="KW-0675">Receptor</keyword>
<keyword evidence="7" id="KW-0472">Membrane</keyword>
<evidence type="ECO:0000313" key="11">
    <source>
        <dbReference type="EMBL" id="UOQ70199.1"/>
    </source>
</evidence>